<sequence>MATIDKDKALALMHEVGLVPLFYHTDTQVAIEVLKACYRGGVRAFEFTNRGENAYDTFVELVRYAAEHLPGTAIGIGTIYDGETAQRFIDAGADFVIAPIMNPVVGAVCARAQVPWLPGISTLTEIYQAQQAGAEVVKLFPGEVVGSAFVRAIRGPMPKVKIMVTGGVQPTRESLQEWLGAGAYCVGMGSHLFPKEVLAARDYSWIEQKVAASVALIKELRAQE</sequence>
<keyword evidence="4 6" id="KW-0456">Lyase</keyword>
<evidence type="ECO:0000256" key="4">
    <source>
        <dbReference type="ARBA" id="ARBA00023239"/>
    </source>
</evidence>
<evidence type="ECO:0000256" key="3">
    <source>
        <dbReference type="ARBA" id="ARBA00011233"/>
    </source>
</evidence>
<dbReference type="RefSeq" id="WP_184169470.1">
    <property type="nucleotide sequence ID" value="NZ_JACHGF010000001.1"/>
</dbReference>
<dbReference type="GO" id="GO:0008675">
    <property type="term" value="F:2-dehydro-3-deoxy-phosphogluconate aldolase activity"/>
    <property type="evidence" value="ECO:0007669"/>
    <property type="project" value="UniProtKB-EC"/>
</dbReference>
<reference evidence="6 7" key="1">
    <citation type="submission" date="2020-08" db="EMBL/GenBank/DDBJ databases">
        <title>Genomic Encyclopedia of Type Strains, Phase IV (KMG-IV): sequencing the most valuable type-strain genomes for metagenomic binning, comparative biology and taxonomic classification.</title>
        <authorList>
            <person name="Goeker M."/>
        </authorList>
    </citation>
    <scope>NUCLEOTIDE SEQUENCE [LARGE SCALE GENOMIC DNA]</scope>
    <source>
        <strain evidence="6 7">DSM 105074</strain>
    </source>
</reference>
<dbReference type="SUPFAM" id="SSF51569">
    <property type="entry name" value="Aldolase"/>
    <property type="match status" value="1"/>
</dbReference>
<dbReference type="AlphaFoldDB" id="A0A840TPP9"/>
<dbReference type="EC" id="4.1.2.14" evidence="6"/>
<dbReference type="Proteomes" id="UP000557307">
    <property type="component" value="Unassembled WGS sequence"/>
</dbReference>
<evidence type="ECO:0000256" key="5">
    <source>
        <dbReference type="ARBA" id="ARBA00023277"/>
    </source>
</evidence>
<dbReference type="InterPro" id="IPR000887">
    <property type="entry name" value="Aldlse_KDPG_KHG"/>
</dbReference>
<comment type="caution">
    <text evidence="6">The sequence shown here is derived from an EMBL/GenBank/DDBJ whole genome shotgun (WGS) entry which is preliminary data.</text>
</comment>
<dbReference type="PANTHER" id="PTHR30246">
    <property type="entry name" value="2-KETO-3-DEOXY-6-PHOSPHOGLUCONATE ALDOLASE"/>
    <property type="match status" value="1"/>
</dbReference>
<dbReference type="EMBL" id="JACHGF010000001">
    <property type="protein sequence ID" value="MBB5282030.1"/>
    <property type="molecule type" value="Genomic_DNA"/>
</dbReference>
<dbReference type="CDD" id="cd00452">
    <property type="entry name" value="KDPG_aldolase"/>
    <property type="match status" value="1"/>
</dbReference>
<evidence type="ECO:0000313" key="6">
    <source>
        <dbReference type="EMBL" id="MBB5282030.1"/>
    </source>
</evidence>
<accession>A0A840TPP9</accession>
<evidence type="ECO:0000313" key="7">
    <source>
        <dbReference type="Proteomes" id="UP000557307"/>
    </source>
</evidence>
<name>A0A840TPP9_9BACT</name>
<keyword evidence="5" id="KW-0119">Carbohydrate metabolism</keyword>
<proteinExistence type="inferred from homology"/>
<dbReference type="EC" id="4.1.3.42" evidence="6"/>
<dbReference type="GO" id="GO:0106009">
    <property type="term" value="F:(4S)-4-hydroxy-2-oxoglutarate aldolase activity"/>
    <property type="evidence" value="ECO:0007669"/>
    <property type="project" value="UniProtKB-EC"/>
</dbReference>
<gene>
    <name evidence="6" type="ORF">HNQ92_000151</name>
</gene>
<dbReference type="InterPro" id="IPR013785">
    <property type="entry name" value="Aldolase_TIM"/>
</dbReference>
<evidence type="ECO:0000256" key="1">
    <source>
        <dbReference type="ARBA" id="ARBA00004761"/>
    </source>
</evidence>
<dbReference type="Pfam" id="PF01081">
    <property type="entry name" value="Aldolase"/>
    <property type="match status" value="1"/>
</dbReference>
<protein>
    <submittedName>
        <fullName evidence="6">2-dehydro-3-deoxyphosphogluconate aldolase/(4S)-4-hydroxy-2-oxoglutarate aldolase</fullName>
        <ecNumber evidence="6">4.1.2.14</ecNumber>
        <ecNumber evidence="6">4.1.3.42</ecNumber>
    </submittedName>
</protein>
<dbReference type="Gene3D" id="3.20.20.70">
    <property type="entry name" value="Aldolase class I"/>
    <property type="match status" value="1"/>
</dbReference>
<keyword evidence="7" id="KW-1185">Reference proteome</keyword>
<organism evidence="6 7">
    <name type="scientific">Rhabdobacter roseus</name>
    <dbReference type="NCBI Taxonomy" id="1655419"/>
    <lineage>
        <taxon>Bacteria</taxon>
        <taxon>Pseudomonadati</taxon>
        <taxon>Bacteroidota</taxon>
        <taxon>Cytophagia</taxon>
        <taxon>Cytophagales</taxon>
        <taxon>Cytophagaceae</taxon>
        <taxon>Rhabdobacter</taxon>
    </lineage>
</organism>
<comment type="subunit">
    <text evidence="3">Homotrimer.</text>
</comment>
<comment type="similarity">
    <text evidence="2">Belongs to the KHG/KDPG aldolase family.</text>
</comment>
<comment type="pathway">
    <text evidence="1">Carbohydrate acid metabolism.</text>
</comment>
<dbReference type="NCBIfam" id="NF005499">
    <property type="entry name" value="PRK07114.1"/>
    <property type="match status" value="1"/>
</dbReference>
<evidence type="ECO:0000256" key="2">
    <source>
        <dbReference type="ARBA" id="ARBA00006906"/>
    </source>
</evidence>
<dbReference type="PANTHER" id="PTHR30246:SF1">
    <property type="entry name" value="2-DEHYDRO-3-DEOXY-6-PHOSPHOGALACTONATE ALDOLASE-RELATED"/>
    <property type="match status" value="1"/>
</dbReference>